<name>A0A2T0T7A6_9PSEU</name>
<reference evidence="6 7" key="1">
    <citation type="submission" date="2018-03" db="EMBL/GenBank/DDBJ databases">
        <title>Genomic Encyclopedia of Archaeal and Bacterial Type Strains, Phase II (KMG-II): from individual species to whole genera.</title>
        <authorList>
            <person name="Goeker M."/>
        </authorList>
    </citation>
    <scope>NUCLEOTIDE SEQUENCE [LARGE SCALE GENOMIC DNA]</scope>
    <source>
        <strain evidence="6 7">DSM 44720</strain>
    </source>
</reference>
<dbReference type="FunFam" id="1.10.10.60:FF:000141">
    <property type="entry name" value="TetR family transcriptional regulator"/>
    <property type="match status" value="1"/>
</dbReference>
<proteinExistence type="predicted"/>
<dbReference type="GO" id="GO:0003700">
    <property type="term" value="F:DNA-binding transcription factor activity"/>
    <property type="evidence" value="ECO:0007669"/>
    <property type="project" value="TreeGrafter"/>
</dbReference>
<gene>
    <name evidence="6" type="ORF">CLV43_105317</name>
</gene>
<dbReference type="Pfam" id="PF00440">
    <property type="entry name" value="TetR_N"/>
    <property type="match status" value="1"/>
</dbReference>
<dbReference type="InterPro" id="IPR009057">
    <property type="entry name" value="Homeodomain-like_sf"/>
</dbReference>
<dbReference type="PROSITE" id="PS01081">
    <property type="entry name" value="HTH_TETR_1"/>
    <property type="match status" value="1"/>
</dbReference>
<keyword evidence="3" id="KW-0804">Transcription</keyword>
<dbReference type="GO" id="GO:0000976">
    <property type="term" value="F:transcription cis-regulatory region binding"/>
    <property type="evidence" value="ECO:0007669"/>
    <property type="project" value="TreeGrafter"/>
</dbReference>
<dbReference type="AlphaFoldDB" id="A0A2T0T7A6"/>
<evidence type="ECO:0000256" key="3">
    <source>
        <dbReference type="ARBA" id="ARBA00023163"/>
    </source>
</evidence>
<dbReference type="Proteomes" id="UP000239494">
    <property type="component" value="Unassembled WGS sequence"/>
</dbReference>
<comment type="caution">
    <text evidence="6">The sequence shown here is derived from an EMBL/GenBank/DDBJ whole genome shotgun (WGS) entry which is preliminary data.</text>
</comment>
<evidence type="ECO:0000256" key="4">
    <source>
        <dbReference type="PROSITE-ProRule" id="PRU00335"/>
    </source>
</evidence>
<dbReference type="OrthoDB" id="3869819at2"/>
<dbReference type="PANTHER" id="PTHR30055:SF153">
    <property type="entry name" value="HTH-TYPE TRANSCRIPTIONAL REPRESSOR RV3405C"/>
    <property type="match status" value="1"/>
</dbReference>
<accession>A0A2T0T7A6</accession>
<dbReference type="RefSeq" id="WP_106188569.1">
    <property type="nucleotide sequence ID" value="NZ_PVTF01000005.1"/>
</dbReference>
<dbReference type="PANTHER" id="PTHR30055">
    <property type="entry name" value="HTH-TYPE TRANSCRIPTIONAL REGULATOR RUTR"/>
    <property type="match status" value="1"/>
</dbReference>
<dbReference type="InterPro" id="IPR023772">
    <property type="entry name" value="DNA-bd_HTH_TetR-type_CS"/>
</dbReference>
<dbReference type="Gene3D" id="1.10.10.60">
    <property type="entry name" value="Homeodomain-like"/>
    <property type="match status" value="1"/>
</dbReference>
<evidence type="ECO:0000313" key="7">
    <source>
        <dbReference type="Proteomes" id="UP000239494"/>
    </source>
</evidence>
<keyword evidence="1" id="KW-0805">Transcription regulation</keyword>
<evidence type="ECO:0000256" key="2">
    <source>
        <dbReference type="ARBA" id="ARBA00023125"/>
    </source>
</evidence>
<sequence>MATSDTSKPLRGAQARQAVLDAAGDAFLADGLRKTSIESIARAAGVSRPTVYAHFADKEDIFRTIVAKLHDEQFTAMRAATTSDGPVAGRLHAALLARFAPFVALTSSSEHGAELLDENSRVCGDITRASRTRSLRVLEQVLKDGERDGELDLAALDLTAAQAARVVYDAARGAKEDASVTPAAFRRSLQRLVDVLLRGLAR</sequence>
<dbReference type="InterPro" id="IPR050109">
    <property type="entry name" value="HTH-type_TetR-like_transc_reg"/>
</dbReference>
<evidence type="ECO:0000256" key="1">
    <source>
        <dbReference type="ARBA" id="ARBA00023015"/>
    </source>
</evidence>
<dbReference type="GO" id="GO:0045892">
    <property type="term" value="P:negative regulation of DNA-templated transcription"/>
    <property type="evidence" value="ECO:0007669"/>
    <property type="project" value="UniProtKB-ARBA"/>
</dbReference>
<evidence type="ECO:0000259" key="5">
    <source>
        <dbReference type="PROSITE" id="PS50977"/>
    </source>
</evidence>
<feature type="domain" description="HTH tetR-type" evidence="5">
    <location>
        <begin position="13"/>
        <end position="73"/>
    </location>
</feature>
<dbReference type="PRINTS" id="PR00455">
    <property type="entry name" value="HTHTETR"/>
</dbReference>
<evidence type="ECO:0000313" key="6">
    <source>
        <dbReference type="EMBL" id="PRY41559.1"/>
    </source>
</evidence>
<dbReference type="InterPro" id="IPR001647">
    <property type="entry name" value="HTH_TetR"/>
</dbReference>
<dbReference type="SUPFAM" id="SSF46689">
    <property type="entry name" value="Homeodomain-like"/>
    <property type="match status" value="1"/>
</dbReference>
<dbReference type="PROSITE" id="PS50977">
    <property type="entry name" value="HTH_TETR_2"/>
    <property type="match status" value="1"/>
</dbReference>
<dbReference type="Gene3D" id="1.10.357.10">
    <property type="entry name" value="Tetracycline Repressor, domain 2"/>
    <property type="match status" value="1"/>
</dbReference>
<feature type="DNA-binding region" description="H-T-H motif" evidence="4">
    <location>
        <begin position="36"/>
        <end position="55"/>
    </location>
</feature>
<protein>
    <submittedName>
        <fullName evidence="6">TetR family transcriptional regulator</fullName>
    </submittedName>
</protein>
<keyword evidence="7" id="KW-1185">Reference proteome</keyword>
<keyword evidence="2 4" id="KW-0238">DNA-binding</keyword>
<organism evidence="6 7">
    <name type="scientific">Umezawaea tangerina</name>
    <dbReference type="NCBI Taxonomy" id="84725"/>
    <lineage>
        <taxon>Bacteria</taxon>
        <taxon>Bacillati</taxon>
        <taxon>Actinomycetota</taxon>
        <taxon>Actinomycetes</taxon>
        <taxon>Pseudonocardiales</taxon>
        <taxon>Pseudonocardiaceae</taxon>
        <taxon>Umezawaea</taxon>
    </lineage>
</organism>
<dbReference type="EMBL" id="PVTF01000005">
    <property type="protein sequence ID" value="PRY41559.1"/>
    <property type="molecule type" value="Genomic_DNA"/>
</dbReference>